<organism evidence="1 2">
    <name type="scientific">Dallia pectoralis</name>
    <name type="common">Alaska blackfish</name>
    <dbReference type="NCBI Taxonomy" id="75939"/>
    <lineage>
        <taxon>Eukaryota</taxon>
        <taxon>Metazoa</taxon>
        <taxon>Chordata</taxon>
        <taxon>Craniata</taxon>
        <taxon>Vertebrata</taxon>
        <taxon>Euteleostomi</taxon>
        <taxon>Actinopterygii</taxon>
        <taxon>Neopterygii</taxon>
        <taxon>Teleostei</taxon>
        <taxon>Protacanthopterygii</taxon>
        <taxon>Esociformes</taxon>
        <taxon>Umbridae</taxon>
        <taxon>Dallia</taxon>
    </lineage>
</organism>
<dbReference type="EMBL" id="CM055731">
    <property type="protein sequence ID" value="KAJ8012428.1"/>
    <property type="molecule type" value="Genomic_DNA"/>
</dbReference>
<evidence type="ECO:0000313" key="2">
    <source>
        <dbReference type="Proteomes" id="UP001157502"/>
    </source>
</evidence>
<accession>A0ACC2HA65</accession>
<comment type="caution">
    <text evidence="1">The sequence shown here is derived from an EMBL/GenBank/DDBJ whole genome shotgun (WGS) entry which is preliminary data.</text>
</comment>
<gene>
    <name evidence="1" type="ORF">DPEC_G00042670</name>
</gene>
<protein>
    <submittedName>
        <fullName evidence="1">Uncharacterized protein</fullName>
    </submittedName>
</protein>
<dbReference type="Proteomes" id="UP001157502">
    <property type="component" value="Chromosome 4"/>
</dbReference>
<proteinExistence type="predicted"/>
<reference evidence="1" key="1">
    <citation type="submission" date="2021-05" db="EMBL/GenBank/DDBJ databases">
        <authorList>
            <person name="Pan Q."/>
            <person name="Jouanno E."/>
            <person name="Zahm M."/>
            <person name="Klopp C."/>
            <person name="Cabau C."/>
            <person name="Louis A."/>
            <person name="Berthelot C."/>
            <person name="Parey E."/>
            <person name="Roest Crollius H."/>
            <person name="Montfort J."/>
            <person name="Robinson-Rechavi M."/>
            <person name="Bouchez O."/>
            <person name="Lampietro C."/>
            <person name="Lopez Roques C."/>
            <person name="Donnadieu C."/>
            <person name="Postlethwait J."/>
            <person name="Bobe J."/>
            <person name="Dillon D."/>
            <person name="Chandos A."/>
            <person name="von Hippel F."/>
            <person name="Guiguen Y."/>
        </authorList>
    </citation>
    <scope>NUCLEOTIDE SEQUENCE</scope>
    <source>
        <strain evidence="1">YG-Jan2019</strain>
    </source>
</reference>
<evidence type="ECO:0000313" key="1">
    <source>
        <dbReference type="EMBL" id="KAJ8012428.1"/>
    </source>
</evidence>
<sequence length="478" mass="55207">MTAKHADAAAELAVKEAHYQMLLEEERQKELIRELEEQQRKALEAQKRELERLQAEKEIRAARAKLESYNKETEREKANYVKEERNVEAKSAPLTASPPPLVASPCHTGIPSFAQIFQDSIALNRLPVPEPYVFNGDPIQFIEWKSAFTSLIDQRVITPAEKLYYLKKYVGGPARQVLEGTFYRNDNEAYQDAWNKLNHRFGQPFAIQRAFREKLNSWPRISPKDAEGLRRFSDFLNACQDAMPHLKDEDDITFLNILDESIRKNIHGHYEMPLPFKTRPSLPDNKDSATTRLRHLKRKLQRDERYKEHYVEFMEEVIRTGDAEEVKDGGSDANRVQKIQLSSVPQQWRYVPTNENPADHASRGLTAGEFLSSTWLTGPKFLWEQEIRLATDDEPELTVGDPEVRSVRALSTKTKEHVSLIDRLSKFSSWSLATRAVARILRRISKNCSNSLTTVTEREGAERCLIKDLQKDVYQEEL</sequence>
<keyword evidence="2" id="KW-1185">Reference proteome</keyword>
<name>A0ACC2HA65_DALPE</name>